<name>A0A2A9CUI7_9ACTN</name>
<evidence type="ECO:0000256" key="2">
    <source>
        <dbReference type="SAM" id="Phobius"/>
    </source>
</evidence>
<feature type="region of interest" description="Disordered" evidence="1">
    <location>
        <begin position="99"/>
        <end position="122"/>
    </location>
</feature>
<dbReference type="Proteomes" id="UP000226079">
    <property type="component" value="Unassembled WGS sequence"/>
</dbReference>
<keyword evidence="2" id="KW-0472">Membrane</keyword>
<organism evidence="3 4">
    <name type="scientific">Propionicimonas paludicola</name>
    <dbReference type="NCBI Taxonomy" id="185243"/>
    <lineage>
        <taxon>Bacteria</taxon>
        <taxon>Bacillati</taxon>
        <taxon>Actinomycetota</taxon>
        <taxon>Actinomycetes</taxon>
        <taxon>Propionibacteriales</taxon>
        <taxon>Nocardioidaceae</taxon>
        <taxon>Propionicimonas</taxon>
    </lineage>
</organism>
<gene>
    <name evidence="3" type="ORF">ATK74_2664</name>
</gene>
<keyword evidence="2" id="KW-1133">Transmembrane helix</keyword>
<proteinExistence type="predicted"/>
<dbReference type="AlphaFoldDB" id="A0A2A9CUI7"/>
<feature type="compositionally biased region" description="Basic and acidic residues" evidence="1">
    <location>
        <begin position="99"/>
        <end position="111"/>
    </location>
</feature>
<sequence length="122" mass="13477">MPNKKADALGLTTLLVTVIAVGIILGWVMEATQPLRRFFNPEPPVWSPLGLLEPLLYVGAIMLVAAWFAVIAVLEGQRSLKAELEQQRAEVAALRLEIKDRPSAPPEHDALPDQGEPEIEYR</sequence>
<accession>A0A2A9CUI7</accession>
<comment type="caution">
    <text evidence="3">The sequence shown here is derived from an EMBL/GenBank/DDBJ whole genome shotgun (WGS) entry which is preliminary data.</text>
</comment>
<evidence type="ECO:0000313" key="4">
    <source>
        <dbReference type="Proteomes" id="UP000226079"/>
    </source>
</evidence>
<dbReference type="EMBL" id="PDJC01000001">
    <property type="protein sequence ID" value="PFG18084.1"/>
    <property type="molecule type" value="Genomic_DNA"/>
</dbReference>
<keyword evidence="2" id="KW-0812">Transmembrane</keyword>
<evidence type="ECO:0000313" key="3">
    <source>
        <dbReference type="EMBL" id="PFG18084.1"/>
    </source>
</evidence>
<protein>
    <submittedName>
        <fullName evidence="3">Uncharacterized protein</fullName>
    </submittedName>
</protein>
<dbReference type="RefSeq" id="WP_098461465.1">
    <property type="nucleotide sequence ID" value="NZ_PDJC01000001.1"/>
</dbReference>
<feature type="transmembrane region" description="Helical" evidence="2">
    <location>
        <begin position="9"/>
        <end position="29"/>
    </location>
</feature>
<keyword evidence="4" id="KW-1185">Reference proteome</keyword>
<evidence type="ECO:0000256" key="1">
    <source>
        <dbReference type="SAM" id="MobiDB-lite"/>
    </source>
</evidence>
<reference evidence="3 4" key="1">
    <citation type="submission" date="2017-10" db="EMBL/GenBank/DDBJ databases">
        <title>Sequencing the genomes of 1000 actinobacteria strains.</title>
        <authorList>
            <person name="Klenk H.-P."/>
        </authorList>
    </citation>
    <scope>NUCLEOTIDE SEQUENCE [LARGE SCALE GENOMIC DNA]</scope>
    <source>
        <strain evidence="3 4">DSM 15597</strain>
    </source>
</reference>
<feature type="transmembrane region" description="Helical" evidence="2">
    <location>
        <begin position="55"/>
        <end position="74"/>
    </location>
</feature>